<dbReference type="Gene3D" id="3.20.20.140">
    <property type="entry name" value="Metal-dependent hydrolases"/>
    <property type="match status" value="1"/>
</dbReference>
<keyword evidence="4" id="KW-1185">Reference proteome</keyword>
<protein>
    <submittedName>
        <fullName evidence="3">Amidohydrolase family protein</fullName>
    </submittedName>
</protein>
<dbReference type="EMBL" id="WRXN01000001">
    <property type="protein sequence ID" value="MVT06849.1"/>
    <property type="molecule type" value="Genomic_DNA"/>
</dbReference>
<dbReference type="Proteomes" id="UP000461730">
    <property type="component" value="Unassembled WGS sequence"/>
</dbReference>
<accession>A0A7K1TXL8</accession>
<dbReference type="InterPro" id="IPR032466">
    <property type="entry name" value="Metal_Hydrolase"/>
</dbReference>
<evidence type="ECO:0000313" key="4">
    <source>
        <dbReference type="Proteomes" id="UP000461730"/>
    </source>
</evidence>
<feature type="domain" description="Amidohydrolase-related" evidence="2">
    <location>
        <begin position="78"/>
        <end position="401"/>
    </location>
</feature>
<dbReference type="InterPro" id="IPR050287">
    <property type="entry name" value="MTA/SAH_deaminase"/>
</dbReference>
<reference evidence="3 4" key="1">
    <citation type="submission" date="2019-12" db="EMBL/GenBank/DDBJ databases">
        <title>Chitinophaga sp. strain ysch24 (GDMCC 1.1355), whole genome shotgun sequence.</title>
        <authorList>
            <person name="Zhang X."/>
        </authorList>
    </citation>
    <scope>NUCLEOTIDE SEQUENCE [LARGE SCALE GENOMIC DNA]</scope>
    <source>
        <strain evidence="4">ysch24</strain>
    </source>
</reference>
<sequence>MDVRAAGGSPNNFAKLTPISIIHCKYMAQELKFKGTALFTGRQLLPGSMVLITTNSGKVLDIVHESSAGEDVRLLNGIITPGFVNTHCHLELSHMKGVIPEGTGLPAFLTSVMEKRGQQDHAAQQEAISRADVAMWESGISAVGDICNGTATLAQKQHTKLYYHSFIESMGFIPAAAQSRYDYSMDILHQFRTLNSPMHTCSVVPHAPYSVSSELFALLAGTPDNTPVSIHNQECEAENTLYQDKTGAFLDFYAHFGMDASAFTPPGTNSLPAWLPWFKHLPVILVHNTYSTASDIAFTKEQAPKAWWCLCPQANLYIEKRLPDVALLRSHASAITLGTDSLASNHSLSVWQEIQAIRKQFPEISLEEILQWATLNGAEALGITHTYGGFEKDKQPGITLISETESRRIL</sequence>
<dbReference type="PANTHER" id="PTHR43794:SF11">
    <property type="entry name" value="AMIDOHYDROLASE-RELATED DOMAIN-CONTAINING PROTEIN"/>
    <property type="match status" value="1"/>
</dbReference>
<dbReference type="PANTHER" id="PTHR43794">
    <property type="entry name" value="AMINOHYDROLASE SSNA-RELATED"/>
    <property type="match status" value="1"/>
</dbReference>
<evidence type="ECO:0000313" key="3">
    <source>
        <dbReference type="EMBL" id="MVT06849.1"/>
    </source>
</evidence>
<gene>
    <name evidence="3" type="ORF">GO493_01145</name>
</gene>
<dbReference type="Pfam" id="PF01979">
    <property type="entry name" value="Amidohydro_1"/>
    <property type="match status" value="1"/>
</dbReference>
<evidence type="ECO:0000256" key="1">
    <source>
        <dbReference type="ARBA" id="ARBA00022801"/>
    </source>
</evidence>
<dbReference type="SUPFAM" id="SSF51556">
    <property type="entry name" value="Metallo-dependent hydrolases"/>
    <property type="match status" value="1"/>
</dbReference>
<organism evidence="3 4">
    <name type="scientific">Chitinophaga tropicalis</name>
    <dbReference type="NCBI Taxonomy" id="2683588"/>
    <lineage>
        <taxon>Bacteria</taxon>
        <taxon>Pseudomonadati</taxon>
        <taxon>Bacteroidota</taxon>
        <taxon>Chitinophagia</taxon>
        <taxon>Chitinophagales</taxon>
        <taxon>Chitinophagaceae</taxon>
        <taxon>Chitinophaga</taxon>
    </lineage>
</organism>
<dbReference type="GO" id="GO:0016787">
    <property type="term" value="F:hydrolase activity"/>
    <property type="evidence" value="ECO:0007669"/>
    <property type="project" value="UniProtKB-KW"/>
</dbReference>
<proteinExistence type="predicted"/>
<name>A0A7K1TXL8_9BACT</name>
<dbReference type="AlphaFoldDB" id="A0A7K1TXL8"/>
<evidence type="ECO:0000259" key="2">
    <source>
        <dbReference type="Pfam" id="PF01979"/>
    </source>
</evidence>
<comment type="caution">
    <text evidence="3">The sequence shown here is derived from an EMBL/GenBank/DDBJ whole genome shotgun (WGS) entry which is preliminary data.</text>
</comment>
<keyword evidence="1 3" id="KW-0378">Hydrolase</keyword>
<dbReference type="InterPro" id="IPR006680">
    <property type="entry name" value="Amidohydro-rel"/>
</dbReference>